<feature type="binding site" evidence="5">
    <location>
        <begin position="10"/>
        <end position="15"/>
    </location>
    <ligand>
        <name>ATP</name>
        <dbReference type="ChEBI" id="CHEBI:30616"/>
    </ligand>
</feature>
<comment type="pathway">
    <text evidence="5">Purine metabolism; AMP biosynthesis via salvage pathway; AMP from ADP: step 1/1.</text>
</comment>
<sequence>MRIVLLGAPGSGKGTQAENIVKKFGITHLSTGDMLRAEVSEGTPLGLEAKKIMDEGKLVSDEIVLGMVKNHILKAENGFLLDGFPRNINQAEQLDALLDEINMPIEKVIYFDVPFEVIKERLQSRGRSDDNEETILKRRKVFEDETFPLVDYFTIQGKLKTINGYGDINEISEEIFKTIDPSL</sequence>
<organism evidence="8 9">
    <name type="scientific">Ignatzschineria ureiclastica</name>
    <dbReference type="NCBI Taxonomy" id="472582"/>
    <lineage>
        <taxon>Bacteria</taxon>
        <taxon>Pseudomonadati</taxon>
        <taxon>Pseudomonadota</taxon>
        <taxon>Gammaproteobacteria</taxon>
        <taxon>Cardiobacteriales</taxon>
        <taxon>Ignatzschineriaceae</taxon>
        <taxon>Ignatzschineria</taxon>
    </lineage>
</organism>
<keyword evidence="1 5" id="KW-0808">Transferase</keyword>
<evidence type="ECO:0000256" key="3">
    <source>
        <dbReference type="ARBA" id="ARBA00022741"/>
    </source>
</evidence>
<comment type="function">
    <text evidence="5">Catalyzes the reversible transfer of the terminal phosphate group between ATP and AMP. Plays an important role in cellular energy homeostasis and in adenine nucleotide metabolism.</text>
</comment>
<dbReference type="InterPro" id="IPR033690">
    <property type="entry name" value="Adenylat_kinase_CS"/>
</dbReference>
<dbReference type="InterPro" id="IPR000850">
    <property type="entry name" value="Adenylat/UMP-CMP_kin"/>
</dbReference>
<feature type="binding site" evidence="5">
    <location>
        <begin position="83"/>
        <end position="86"/>
    </location>
    <ligand>
        <name>AMP</name>
        <dbReference type="ChEBI" id="CHEBI:456215"/>
    </ligand>
</feature>
<comment type="catalytic activity">
    <reaction evidence="5 7">
        <text>AMP + ATP = 2 ADP</text>
        <dbReference type="Rhea" id="RHEA:12973"/>
        <dbReference type="ChEBI" id="CHEBI:30616"/>
        <dbReference type="ChEBI" id="CHEBI:456215"/>
        <dbReference type="ChEBI" id="CHEBI:456216"/>
        <dbReference type="EC" id="2.7.4.3"/>
    </reaction>
</comment>
<dbReference type="InterPro" id="IPR027417">
    <property type="entry name" value="P-loop_NTPase"/>
</dbReference>
<comment type="similarity">
    <text evidence="5 6">Belongs to the adenylate kinase family.</text>
</comment>
<evidence type="ECO:0000256" key="5">
    <source>
        <dbReference type="HAMAP-Rule" id="MF_00235"/>
    </source>
</evidence>
<feature type="binding site" evidence="5">
    <location>
        <begin position="57"/>
        <end position="59"/>
    </location>
    <ligand>
        <name>AMP</name>
        <dbReference type="ChEBI" id="CHEBI:456215"/>
    </ligand>
</feature>
<keyword evidence="4 5" id="KW-0418">Kinase</keyword>
<dbReference type="NCBIfam" id="NF011105">
    <property type="entry name" value="PRK14532.1"/>
    <property type="match status" value="1"/>
</dbReference>
<dbReference type="EMBL" id="QEWQ01000003">
    <property type="protein sequence ID" value="PWD81139.1"/>
    <property type="molecule type" value="Genomic_DNA"/>
</dbReference>
<proteinExistence type="inferred from homology"/>
<feature type="region of interest" description="NMP" evidence="5">
    <location>
        <begin position="30"/>
        <end position="59"/>
    </location>
</feature>
<dbReference type="GO" id="GO:0044209">
    <property type="term" value="P:AMP salvage"/>
    <property type="evidence" value="ECO:0007669"/>
    <property type="project" value="UniProtKB-UniRule"/>
</dbReference>
<evidence type="ECO:0000256" key="2">
    <source>
        <dbReference type="ARBA" id="ARBA00022727"/>
    </source>
</evidence>
<evidence type="ECO:0000313" key="9">
    <source>
        <dbReference type="Proteomes" id="UP000245020"/>
    </source>
</evidence>
<dbReference type="PROSITE" id="PS00113">
    <property type="entry name" value="ADENYLATE_KINASE"/>
    <property type="match status" value="1"/>
</dbReference>
<dbReference type="PRINTS" id="PR00094">
    <property type="entry name" value="ADENYLTKNASE"/>
</dbReference>
<keyword evidence="9" id="KW-1185">Reference proteome</keyword>
<evidence type="ECO:0000313" key="8">
    <source>
        <dbReference type="EMBL" id="PWD81139.1"/>
    </source>
</evidence>
<feature type="binding site" evidence="5">
    <location>
        <position position="166"/>
    </location>
    <ligand>
        <name>ATP</name>
        <dbReference type="ChEBI" id="CHEBI:30616"/>
    </ligand>
</feature>
<feature type="binding site" evidence="5">
    <location>
        <position position="138"/>
    </location>
    <ligand>
        <name>AMP</name>
        <dbReference type="ChEBI" id="CHEBI:456215"/>
    </ligand>
</feature>
<gene>
    <name evidence="5" type="primary">adk</name>
    <name evidence="8" type="ORF">DC083_04375</name>
</gene>
<dbReference type="AlphaFoldDB" id="A0A2U2AEY2"/>
<accession>A0A2U2AEY2</accession>
<reference evidence="9" key="1">
    <citation type="submission" date="2018-05" db="EMBL/GenBank/DDBJ databases">
        <title>Ignatzschineria dubaiensis sp. nov., isolated from necrotic foot tissues of dromedaries (Camelus dromedarius) and associated maggots in Dubai, United Arab Emirates.</title>
        <authorList>
            <person name="Tsang C.C."/>
            <person name="Tang J.Y.M."/>
            <person name="Fong J.Y.H."/>
            <person name="Kinne J."/>
            <person name="Lee H.H."/>
            <person name="Joseph M."/>
            <person name="Jose S."/>
            <person name="Schuster R.K."/>
            <person name="Tang Y."/>
            <person name="Sivakumar S."/>
            <person name="Chen J.H.K."/>
            <person name="Teng J.L.L."/>
            <person name="Lau S.K.P."/>
            <person name="Wernery U."/>
            <person name="Woo P.C.Y."/>
        </authorList>
    </citation>
    <scope>NUCLEOTIDE SEQUENCE [LARGE SCALE GENOMIC DNA]</scope>
    <source>
        <strain evidence="9">KCTC 22644</strain>
    </source>
</reference>
<comment type="subunit">
    <text evidence="5 7">Monomer.</text>
</comment>
<comment type="subcellular location">
    <subcellularLocation>
        <location evidence="5 7">Cytoplasm</location>
    </subcellularLocation>
</comment>
<dbReference type="GO" id="GO:0004017">
    <property type="term" value="F:AMP kinase activity"/>
    <property type="evidence" value="ECO:0007669"/>
    <property type="project" value="UniProtKB-UniRule"/>
</dbReference>
<protein>
    <recommendedName>
        <fullName evidence="5 7">Adenylate kinase</fullName>
        <shortName evidence="5">AK</shortName>
        <ecNumber evidence="5 7">2.7.4.3</ecNumber>
    </recommendedName>
    <alternativeName>
        <fullName evidence="5">ATP-AMP transphosphorylase</fullName>
    </alternativeName>
    <alternativeName>
        <fullName evidence="5">ATP:AMP phosphotransferase</fullName>
    </alternativeName>
    <alternativeName>
        <fullName evidence="5">Adenylate monophosphate kinase</fullName>
    </alternativeName>
</protein>
<evidence type="ECO:0000256" key="6">
    <source>
        <dbReference type="RuleBase" id="RU003330"/>
    </source>
</evidence>
<dbReference type="SUPFAM" id="SSF52540">
    <property type="entry name" value="P-loop containing nucleoside triphosphate hydrolases"/>
    <property type="match status" value="1"/>
</dbReference>
<feature type="binding site" evidence="5">
    <location>
        <position position="36"/>
    </location>
    <ligand>
        <name>AMP</name>
        <dbReference type="ChEBI" id="CHEBI:456215"/>
    </ligand>
</feature>
<dbReference type="Gene3D" id="3.40.50.300">
    <property type="entry name" value="P-loop containing nucleotide triphosphate hydrolases"/>
    <property type="match status" value="1"/>
</dbReference>
<dbReference type="GO" id="GO:0005737">
    <property type="term" value="C:cytoplasm"/>
    <property type="evidence" value="ECO:0007669"/>
    <property type="project" value="UniProtKB-SubCell"/>
</dbReference>
<evidence type="ECO:0000256" key="4">
    <source>
        <dbReference type="ARBA" id="ARBA00022777"/>
    </source>
</evidence>
<dbReference type="GO" id="GO:0005524">
    <property type="term" value="F:ATP binding"/>
    <property type="evidence" value="ECO:0007669"/>
    <property type="project" value="UniProtKB-UniRule"/>
</dbReference>
<name>A0A2U2AEY2_9GAMM</name>
<dbReference type="RefSeq" id="WP_109189042.1">
    <property type="nucleotide sequence ID" value="NZ_BMYA01000003.1"/>
</dbReference>
<dbReference type="NCBIfam" id="NF011104">
    <property type="entry name" value="PRK14531.1"/>
    <property type="match status" value="1"/>
</dbReference>
<dbReference type="PANTHER" id="PTHR23359">
    <property type="entry name" value="NUCLEOTIDE KINASE"/>
    <property type="match status" value="1"/>
</dbReference>
<feature type="binding site" evidence="5">
    <location>
        <position position="125"/>
    </location>
    <ligand>
        <name>ATP</name>
        <dbReference type="ChEBI" id="CHEBI:30616"/>
    </ligand>
</feature>
<dbReference type="Pfam" id="PF00406">
    <property type="entry name" value="ADK"/>
    <property type="match status" value="1"/>
</dbReference>
<comment type="caution">
    <text evidence="5">Lacks conserved residue(s) required for the propagation of feature annotation.</text>
</comment>
<feature type="binding site" evidence="5">
    <location>
        <position position="127"/>
    </location>
    <ligand>
        <name>AMP</name>
        <dbReference type="ChEBI" id="CHEBI:456215"/>
    </ligand>
</feature>
<dbReference type="OrthoDB" id="9805030at2"/>
<keyword evidence="5 7" id="KW-0067">ATP-binding</keyword>
<keyword evidence="3 5" id="KW-0547">Nucleotide-binding</keyword>
<evidence type="ECO:0000256" key="7">
    <source>
        <dbReference type="RuleBase" id="RU003331"/>
    </source>
</evidence>
<dbReference type="Proteomes" id="UP000245020">
    <property type="component" value="Unassembled WGS sequence"/>
</dbReference>
<dbReference type="EC" id="2.7.4.3" evidence="5 7"/>
<keyword evidence="2 5" id="KW-0545">Nucleotide biosynthesis</keyword>
<dbReference type="NCBIfam" id="NF011100">
    <property type="entry name" value="PRK14527.1"/>
    <property type="match status" value="1"/>
</dbReference>
<dbReference type="HAMAP" id="MF_00235">
    <property type="entry name" value="Adenylate_kinase_Adk"/>
    <property type="match status" value="1"/>
</dbReference>
<comment type="caution">
    <text evidence="8">The sequence shown here is derived from an EMBL/GenBank/DDBJ whole genome shotgun (WGS) entry which is preliminary data.</text>
</comment>
<feature type="binding site" evidence="5">
    <location>
        <position position="90"/>
    </location>
    <ligand>
        <name>AMP</name>
        <dbReference type="ChEBI" id="CHEBI:456215"/>
    </ligand>
</feature>
<feature type="binding site" evidence="5">
    <location>
        <position position="31"/>
    </location>
    <ligand>
        <name>AMP</name>
        <dbReference type="ChEBI" id="CHEBI:456215"/>
    </ligand>
</feature>
<evidence type="ECO:0000256" key="1">
    <source>
        <dbReference type="ARBA" id="ARBA00022679"/>
    </source>
</evidence>
<dbReference type="CDD" id="cd01428">
    <property type="entry name" value="ADK"/>
    <property type="match status" value="1"/>
</dbReference>
<comment type="domain">
    <text evidence="5">Consists of three domains, a large central CORE domain and two small peripheral domains, NMPbind and LID, which undergo movements during catalysis. The LID domain closes over the site of phosphoryl transfer upon ATP binding. Assembling and dissambling the active center during each catalytic cycle provides an effective means to prevent ATP hydrolysis.</text>
</comment>
<dbReference type="NCBIfam" id="NF001381">
    <property type="entry name" value="PRK00279.1-3"/>
    <property type="match status" value="1"/>
</dbReference>
<keyword evidence="5" id="KW-0963">Cytoplasm</keyword>
<dbReference type="UniPathway" id="UPA00588">
    <property type="reaction ID" value="UER00649"/>
</dbReference>